<dbReference type="SUPFAM" id="SSF56219">
    <property type="entry name" value="DNase I-like"/>
    <property type="match status" value="1"/>
</dbReference>
<organism evidence="1 2">
    <name type="scientific">Aegilops tauschii subsp. strangulata</name>
    <name type="common">Goatgrass</name>
    <dbReference type="NCBI Taxonomy" id="200361"/>
    <lineage>
        <taxon>Eukaryota</taxon>
        <taxon>Viridiplantae</taxon>
        <taxon>Streptophyta</taxon>
        <taxon>Embryophyta</taxon>
        <taxon>Tracheophyta</taxon>
        <taxon>Spermatophyta</taxon>
        <taxon>Magnoliopsida</taxon>
        <taxon>Liliopsida</taxon>
        <taxon>Poales</taxon>
        <taxon>Poaceae</taxon>
        <taxon>BOP clade</taxon>
        <taxon>Pooideae</taxon>
        <taxon>Triticodae</taxon>
        <taxon>Triticeae</taxon>
        <taxon>Triticinae</taxon>
        <taxon>Aegilops</taxon>
    </lineage>
</organism>
<reference evidence="2" key="2">
    <citation type="journal article" date="2017" name="Nat. Plants">
        <title>The Aegilops tauschii genome reveals multiple impacts of transposons.</title>
        <authorList>
            <person name="Zhao G."/>
            <person name="Zou C."/>
            <person name="Li K."/>
            <person name="Wang K."/>
            <person name="Li T."/>
            <person name="Gao L."/>
            <person name="Zhang X."/>
            <person name="Wang H."/>
            <person name="Yang Z."/>
            <person name="Liu X."/>
            <person name="Jiang W."/>
            <person name="Mao L."/>
            <person name="Kong X."/>
            <person name="Jiao Y."/>
            <person name="Jia J."/>
        </authorList>
    </citation>
    <scope>NUCLEOTIDE SEQUENCE [LARGE SCALE GENOMIC DNA]</scope>
    <source>
        <strain evidence="2">cv. AL8/78</strain>
    </source>
</reference>
<protein>
    <recommendedName>
        <fullName evidence="3">Endonuclease/exonuclease/phosphatase domain-containing protein</fullName>
    </recommendedName>
</protein>
<dbReference type="AlphaFoldDB" id="A0A453I0J0"/>
<dbReference type="InterPro" id="IPR036691">
    <property type="entry name" value="Endo/exonu/phosph_ase_sf"/>
</dbReference>
<evidence type="ECO:0000313" key="2">
    <source>
        <dbReference type="Proteomes" id="UP000015105"/>
    </source>
</evidence>
<accession>A0A453I0J0</accession>
<reference evidence="1" key="5">
    <citation type="journal article" date="2021" name="G3 (Bethesda)">
        <title>Aegilops tauschii genome assembly Aet v5.0 features greater sequence contiguity and improved annotation.</title>
        <authorList>
            <person name="Wang L."/>
            <person name="Zhu T."/>
            <person name="Rodriguez J.C."/>
            <person name="Deal K.R."/>
            <person name="Dubcovsky J."/>
            <person name="McGuire P.E."/>
            <person name="Lux T."/>
            <person name="Spannagl M."/>
            <person name="Mayer K.F.X."/>
            <person name="Baldrich P."/>
            <person name="Meyers B.C."/>
            <person name="Huo N."/>
            <person name="Gu Y.Q."/>
            <person name="Zhou H."/>
            <person name="Devos K.M."/>
            <person name="Bennetzen J.L."/>
            <person name="Unver T."/>
            <person name="Budak H."/>
            <person name="Gulick P.J."/>
            <person name="Galiba G."/>
            <person name="Kalapos B."/>
            <person name="Nelson D.R."/>
            <person name="Li P."/>
            <person name="You F.M."/>
            <person name="Luo M.C."/>
            <person name="Dvorak J."/>
        </authorList>
    </citation>
    <scope>NUCLEOTIDE SEQUENCE [LARGE SCALE GENOMIC DNA]</scope>
    <source>
        <strain evidence="1">cv. AL8/78</strain>
    </source>
</reference>
<dbReference type="Gene3D" id="3.60.10.10">
    <property type="entry name" value="Endonuclease/exonuclease/phosphatase"/>
    <property type="match status" value="1"/>
</dbReference>
<proteinExistence type="predicted"/>
<sequence>MDHGHKIWIWNMCSLNARAQRHAIRALLDTTGTSIVCLQETKMALICSSVVLDTLGAEFDDYTYLPAQGTPGGILLAWKSRDVTITNPLFTTNVLTAKISMIAGTPWWLTVVYGPQDDAGKMAFLQELHDVRANCP</sequence>
<dbReference type="PANTHER" id="PTHR35218:SF9">
    <property type="entry name" value="ENDONUCLEASE_EXONUCLEASE_PHOSPHATASE DOMAIN-CONTAINING PROTEIN"/>
    <property type="match status" value="1"/>
</dbReference>
<reference evidence="1" key="3">
    <citation type="journal article" date="2017" name="Nature">
        <title>Genome sequence of the progenitor of the wheat D genome Aegilops tauschii.</title>
        <authorList>
            <person name="Luo M.C."/>
            <person name="Gu Y.Q."/>
            <person name="Puiu D."/>
            <person name="Wang H."/>
            <person name="Twardziok S.O."/>
            <person name="Deal K.R."/>
            <person name="Huo N."/>
            <person name="Zhu T."/>
            <person name="Wang L."/>
            <person name="Wang Y."/>
            <person name="McGuire P.E."/>
            <person name="Liu S."/>
            <person name="Long H."/>
            <person name="Ramasamy R.K."/>
            <person name="Rodriguez J.C."/>
            <person name="Van S.L."/>
            <person name="Yuan L."/>
            <person name="Wang Z."/>
            <person name="Xia Z."/>
            <person name="Xiao L."/>
            <person name="Anderson O.D."/>
            <person name="Ouyang S."/>
            <person name="Liang Y."/>
            <person name="Zimin A.V."/>
            <person name="Pertea G."/>
            <person name="Qi P."/>
            <person name="Bennetzen J.L."/>
            <person name="Dai X."/>
            <person name="Dawson M.W."/>
            <person name="Muller H.G."/>
            <person name="Kugler K."/>
            <person name="Rivarola-Duarte L."/>
            <person name="Spannagl M."/>
            <person name="Mayer K.F.X."/>
            <person name="Lu F.H."/>
            <person name="Bevan M.W."/>
            <person name="Leroy P."/>
            <person name="Li P."/>
            <person name="You F.M."/>
            <person name="Sun Q."/>
            <person name="Liu Z."/>
            <person name="Lyons E."/>
            <person name="Wicker T."/>
            <person name="Salzberg S.L."/>
            <person name="Devos K.M."/>
            <person name="Dvorak J."/>
        </authorList>
    </citation>
    <scope>NUCLEOTIDE SEQUENCE [LARGE SCALE GENOMIC DNA]</scope>
    <source>
        <strain evidence="1">cv. AL8/78</strain>
    </source>
</reference>
<reference evidence="1" key="4">
    <citation type="submission" date="2019-03" db="UniProtKB">
        <authorList>
            <consortium name="EnsemblPlants"/>
        </authorList>
    </citation>
    <scope>IDENTIFICATION</scope>
</reference>
<name>A0A453I0J0_AEGTS</name>
<dbReference type="Gramene" id="AET4Gv20386300.1">
    <property type="protein sequence ID" value="AET4Gv20386300.1"/>
    <property type="gene ID" value="AET4Gv20386300"/>
</dbReference>
<evidence type="ECO:0008006" key="3">
    <source>
        <dbReference type="Google" id="ProtNLM"/>
    </source>
</evidence>
<keyword evidence="2" id="KW-1185">Reference proteome</keyword>
<reference evidence="2" key="1">
    <citation type="journal article" date="2014" name="Science">
        <title>Ancient hybridizations among the ancestral genomes of bread wheat.</title>
        <authorList>
            <consortium name="International Wheat Genome Sequencing Consortium,"/>
            <person name="Marcussen T."/>
            <person name="Sandve S.R."/>
            <person name="Heier L."/>
            <person name="Spannagl M."/>
            <person name="Pfeifer M."/>
            <person name="Jakobsen K.S."/>
            <person name="Wulff B.B."/>
            <person name="Steuernagel B."/>
            <person name="Mayer K.F."/>
            <person name="Olsen O.A."/>
        </authorList>
    </citation>
    <scope>NUCLEOTIDE SEQUENCE [LARGE SCALE GENOMIC DNA]</scope>
    <source>
        <strain evidence="2">cv. AL8/78</strain>
    </source>
</reference>
<dbReference type="PANTHER" id="PTHR35218">
    <property type="entry name" value="RNASE H DOMAIN-CONTAINING PROTEIN"/>
    <property type="match status" value="1"/>
</dbReference>
<dbReference type="Proteomes" id="UP000015105">
    <property type="component" value="Chromosome 4D"/>
</dbReference>
<dbReference type="STRING" id="200361.A0A453I0J0"/>
<dbReference type="EnsemblPlants" id="AET4Gv20386300.1">
    <property type="protein sequence ID" value="AET4Gv20386300.1"/>
    <property type="gene ID" value="AET4Gv20386300"/>
</dbReference>
<evidence type="ECO:0000313" key="1">
    <source>
        <dbReference type="EnsemblPlants" id="AET4Gv20386300.1"/>
    </source>
</evidence>